<proteinExistence type="inferred from homology"/>
<dbReference type="InterPro" id="IPR051101">
    <property type="entry name" value="ZC3H12/N4BP1_RNase_Reg"/>
</dbReference>
<evidence type="ECO:0000313" key="14">
    <source>
        <dbReference type="Proteomes" id="UP001356427"/>
    </source>
</evidence>
<comment type="caution">
    <text evidence="13">The sequence shown here is derived from an EMBL/GenBank/DDBJ whole genome shotgun (WGS) entry which is preliminary data.</text>
</comment>
<reference evidence="13 14" key="1">
    <citation type="submission" date="2021-04" db="EMBL/GenBank/DDBJ databases">
        <authorList>
            <person name="De Guttry C."/>
            <person name="Zahm M."/>
            <person name="Klopp C."/>
            <person name="Cabau C."/>
            <person name="Louis A."/>
            <person name="Berthelot C."/>
            <person name="Parey E."/>
            <person name="Roest Crollius H."/>
            <person name="Montfort J."/>
            <person name="Robinson-Rechavi M."/>
            <person name="Bucao C."/>
            <person name="Bouchez O."/>
            <person name="Gislard M."/>
            <person name="Lluch J."/>
            <person name="Milhes M."/>
            <person name="Lampietro C."/>
            <person name="Lopez Roques C."/>
            <person name="Donnadieu C."/>
            <person name="Braasch I."/>
            <person name="Desvignes T."/>
            <person name="Postlethwait J."/>
            <person name="Bobe J."/>
            <person name="Wedekind C."/>
            <person name="Guiguen Y."/>
        </authorList>
    </citation>
    <scope>NUCLEOTIDE SEQUENCE [LARGE SCALE GENOMIC DNA]</scope>
    <source>
        <strain evidence="13">Cs_M1</strain>
        <tissue evidence="13">Blood</tissue>
    </source>
</reference>
<feature type="domain" description="C3H1-type" evidence="12">
    <location>
        <begin position="527"/>
        <end position="560"/>
    </location>
</feature>
<gene>
    <name evidence="13" type="ORF">J4Q44_G00046490</name>
</gene>
<dbReference type="InterPro" id="IPR040546">
    <property type="entry name" value="Rege-1_UBA-like"/>
</dbReference>
<keyword evidence="14" id="KW-1185">Reference proteome</keyword>
<dbReference type="FunFam" id="3.40.50.11980:FF:000001">
    <property type="entry name" value="ZC3H12A isoform 1"/>
    <property type="match status" value="1"/>
</dbReference>
<feature type="compositionally biased region" description="Low complexity" evidence="11">
    <location>
        <begin position="331"/>
        <end position="340"/>
    </location>
</feature>
<organism evidence="13 14">
    <name type="scientific">Coregonus suidteri</name>
    <dbReference type="NCBI Taxonomy" id="861788"/>
    <lineage>
        <taxon>Eukaryota</taxon>
        <taxon>Metazoa</taxon>
        <taxon>Chordata</taxon>
        <taxon>Craniata</taxon>
        <taxon>Vertebrata</taxon>
        <taxon>Euteleostomi</taxon>
        <taxon>Actinopterygii</taxon>
        <taxon>Neopterygii</taxon>
        <taxon>Teleostei</taxon>
        <taxon>Protacanthopterygii</taxon>
        <taxon>Salmoniformes</taxon>
        <taxon>Salmonidae</taxon>
        <taxon>Coregoninae</taxon>
        <taxon>Coregonus</taxon>
    </lineage>
</organism>
<feature type="compositionally biased region" description="Low complexity" evidence="11">
    <location>
        <begin position="575"/>
        <end position="586"/>
    </location>
</feature>
<sequence>MFLTEAAKPPFTMGQADGGVVRPGQWVCLAQQLAPSHEGLSLSPACLQVLTLAPWTTTLLLLLLTDLALSAKAEGSLSNSSCYWRTVTHPGLLREARHLENTTQSPPVCAAVYRRPGAQSTNPTTAAAEVIQSATGSCIVGDRTHDVDTAPTAGRLALTQGPVWSGERRRKRPAIEAAIAACPRLGGRRGEVVGGEESAGSDSEPEPGRNSTGSNPAGGVSISESDGGVLVPNTTKPHQPLCRTPCVDLGSEGPPEPPSGEPSPGEALREYQSKLEFALKLGYTEELVRLVLAKLGQDTLINDILGELVKLGSKAETNQQLTGSTASQPASSSSCSSSSSSSTCGYVEAQQGRSDSPYQTDLLLGDKDNLRPIVLDGSNVAMSHGNKEVFSCYGIQLAVDWFLERGHRDITVFVPSWKKEQSRPDALITDQDILRRLEKDKILVFTPSRRVQGRRVVCYDDRFIVKLAYESDGIIVSNDNYRDLASEKPEWKKLIDERLLMYSFVNDKFMPPDDPLGRHGPSLENFLRKRPIMPEHRKQPCPYGKKCTYGHKCKYYHPERSAQCQRSVADELRASAKTSDTSTSTKGQGGEAGLVKSHSEPNNVAVGTKRGSAPSIRALSYGEAEDKLRHAEKCKNSLSSSSGSSCCSGSVTLSPAPGGPPSSALSYPQDQPPSLGRDTPHITLPAPHPHPDPYSSSCDPPDLSYYSVTPAHSGLAARRSPECRFPLDTDLRLLGSSDCGSSSCDSYRERASCLCCPDPQLDKYIHHQHHQYYQHHHHQHNRLYSQHSAPLLEPHHPHPSHYAHTHTPTSALHGYHQSLARGHSFPHDEPPDPHLYPVPPPLQHQAVGARSSCPGDYPSVSQSGPYPPGSPLGRCLANTRLETLSDSRLYERSPLPPRKAFSWDLYCSQPPQPCYETYQSLPESHDVGWGQTTLSYHPLYPPHSSQPPHQSHAPQPSHPSMPPHHTHQEPPALSRYGEVREKVYLNLCNIFPSELVGRVMGRNPHVTDAQQLAAAILAEKSQSGY</sequence>
<keyword evidence="6 10" id="KW-0863">Zinc-finger</keyword>
<feature type="compositionally biased region" description="Low complexity" evidence="11">
    <location>
        <begin position="946"/>
        <end position="955"/>
    </location>
</feature>
<dbReference type="GO" id="GO:0036464">
    <property type="term" value="C:cytoplasmic ribonucleoprotein granule"/>
    <property type="evidence" value="ECO:0007669"/>
    <property type="project" value="TreeGrafter"/>
</dbReference>
<feature type="zinc finger region" description="C3H1-type" evidence="10">
    <location>
        <begin position="527"/>
        <end position="560"/>
    </location>
</feature>
<dbReference type="AlphaFoldDB" id="A0AAN8MFZ8"/>
<dbReference type="GO" id="GO:0016787">
    <property type="term" value="F:hydrolase activity"/>
    <property type="evidence" value="ECO:0007669"/>
    <property type="project" value="UniProtKB-KW"/>
</dbReference>
<feature type="region of interest" description="Disordered" evidence="11">
    <location>
        <begin position="820"/>
        <end position="874"/>
    </location>
</feature>
<feature type="compositionally biased region" description="Low complexity" evidence="11">
    <location>
        <begin position="637"/>
        <end position="666"/>
    </location>
</feature>
<dbReference type="Proteomes" id="UP001356427">
    <property type="component" value="Unassembled WGS sequence"/>
</dbReference>
<keyword evidence="5" id="KW-0255">Endonuclease</keyword>
<dbReference type="GO" id="GO:0008270">
    <property type="term" value="F:zinc ion binding"/>
    <property type="evidence" value="ECO:0007669"/>
    <property type="project" value="UniProtKB-KW"/>
</dbReference>
<evidence type="ECO:0000256" key="9">
    <source>
        <dbReference type="ARBA" id="ARBA00022842"/>
    </source>
</evidence>
<comment type="cofactor">
    <cofactor evidence="1">
        <name>Mg(2+)</name>
        <dbReference type="ChEBI" id="CHEBI:18420"/>
    </cofactor>
</comment>
<comment type="similarity">
    <text evidence="2">Belongs to the ZC3H12 family.</text>
</comment>
<dbReference type="Gene3D" id="3.40.50.11980">
    <property type="match status" value="1"/>
</dbReference>
<feature type="region of interest" description="Disordered" evidence="11">
    <location>
        <begin position="575"/>
        <end position="613"/>
    </location>
</feature>
<dbReference type="GO" id="GO:0003729">
    <property type="term" value="F:mRNA binding"/>
    <property type="evidence" value="ECO:0007669"/>
    <property type="project" value="TreeGrafter"/>
</dbReference>
<dbReference type="EMBL" id="JAGTTL010000003">
    <property type="protein sequence ID" value="KAK6325307.1"/>
    <property type="molecule type" value="Genomic_DNA"/>
</dbReference>
<evidence type="ECO:0000256" key="1">
    <source>
        <dbReference type="ARBA" id="ARBA00001946"/>
    </source>
</evidence>
<dbReference type="Pfam" id="PF11977">
    <property type="entry name" value="RNase_Zc3h12a"/>
    <property type="match status" value="1"/>
</dbReference>
<evidence type="ECO:0000256" key="5">
    <source>
        <dbReference type="ARBA" id="ARBA00022759"/>
    </source>
</evidence>
<dbReference type="InterPro" id="IPR000571">
    <property type="entry name" value="Znf_CCCH"/>
</dbReference>
<evidence type="ECO:0000256" key="6">
    <source>
        <dbReference type="ARBA" id="ARBA00022771"/>
    </source>
</evidence>
<dbReference type="InterPro" id="IPR040757">
    <property type="entry name" value="Regnase_1/ZC3H12_C"/>
</dbReference>
<evidence type="ECO:0000256" key="4">
    <source>
        <dbReference type="ARBA" id="ARBA00022723"/>
    </source>
</evidence>
<feature type="region of interest" description="Disordered" evidence="11">
    <location>
        <begin position="637"/>
        <end position="698"/>
    </location>
</feature>
<evidence type="ECO:0000256" key="7">
    <source>
        <dbReference type="ARBA" id="ARBA00022801"/>
    </source>
</evidence>
<dbReference type="GO" id="GO:0004521">
    <property type="term" value="F:RNA endonuclease activity"/>
    <property type="evidence" value="ECO:0007669"/>
    <property type="project" value="TreeGrafter"/>
</dbReference>
<evidence type="ECO:0000256" key="10">
    <source>
        <dbReference type="PROSITE-ProRule" id="PRU00723"/>
    </source>
</evidence>
<feature type="region of interest" description="Disordered" evidence="11">
    <location>
        <begin position="320"/>
        <end position="340"/>
    </location>
</feature>
<keyword evidence="4 10" id="KW-0479">Metal-binding</keyword>
<feature type="compositionally biased region" description="Polar residues" evidence="11">
    <location>
        <begin position="320"/>
        <end position="330"/>
    </location>
</feature>
<keyword evidence="9" id="KW-0460">Magnesium</keyword>
<evidence type="ECO:0000256" key="11">
    <source>
        <dbReference type="SAM" id="MobiDB-lite"/>
    </source>
</evidence>
<evidence type="ECO:0000256" key="3">
    <source>
        <dbReference type="ARBA" id="ARBA00022722"/>
    </source>
</evidence>
<evidence type="ECO:0000256" key="8">
    <source>
        <dbReference type="ARBA" id="ARBA00022833"/>
    </source>
</evidence>
<feature type="region of interest" description="Disordered" evidence="11">
    <location>
        <begin position="188"/>
        <end position="267"/>
    </location>
</feature>
<dbReference type="Pfam" id="PF18039">
    <property type="entry name" value="UBA_6"/>
    <property type="match status" value="1"/>
</dbReference>
<keyword evidence="7" id="KW-0378">Hydrolase</keyword>
<dbReference type="PANTHER" id="PTHR12876">
    <property type="entry name" value="N4BP1-RELATED"/>
    <property type="match status" value="1"/>
</dbReference>
<dbReference type="InterPro" id="IPR021869">
    <property type="entry name" value="RNase_Zc3h12_NYN"/>
</dbReference>
<dbReference type="GO" id="GO:0005634">
    <property type="term" value="C:nucleus"/>
    <property type="evidence" value="ECO:0007669"/>
    <property type="project" value="TreeGrafter"/>
</dbReference>
<dbReference type="PROSITE" id="PS50103">
    <property type="entry name" value="ZF_C3H1"/>
    <property type="match status" value="1"/>
</dbReference>
<name>A0AAN8MFZ8_9TELE</name>
<dbReference type="PANTHER" id="PTHR12876:SF36">
    <property type="entry name" value="RIBONUCLEASE ZC3H12C-RELATED"/>
    <property type="match status" value="1"/>
</dbReference>
<feature type="compositionally biased region" description="Pro residues" evidence="11">
    <location>
        <begin position="833"/>
        <end position="842"/>
    </location>
</feature>
<dbReference type="Pfam" id="PF18561">
    <property type="entry name" value="Regnase_1_C"/>
    <property type="match status" value="1"/>
</dbReference>
<dbReference type="CDD" id="cd18729">
    <property type="entry name" value="PIN_Zc3h12-like"/>
    <property type="match status" value="1"/>
</dbReference>
<keyword evidence="8 10" id="KW-0862">Zinc</keyword>
<evidence type="ECO:0000259" key="12">
    <source>
        <dbReference type="PROSITE" id="PS50103"/>
    </source>
</evidence>
<evidence type="ECO:0000313" key="13">
    <source>
        <dbReference type="EMBL" id="KAK6325307.1"/>
    </source>
</evidence>
<feature type="region of interest" description="Disordered" evidence="11">
    <location>
        <begin position="789"/>
        <end position="808"/>
    </location>
</feature>
<feature type="region of interest" description="Disordered" evidence="11">
    <location>
        <begin position="936"/>
        <end position="971"/>
    </location>
</feature>
<protein>
    <recommendedName>
        <fullName evidence="12">C3H1-type domain-containing protein</fullName>
    </recommendedName>
</protein>
<keyword evidence="3" id="KW-0540">Nuclease</keyword>
<accession>A0AAN8MFZ8</accession>
<evidence type="ECO:0000256" key="2">
    <source>
        <dbReference type="ARBA" id="ARBA00010922"/>
    </source>
</evidence>